<keyword evidence="3" id="KW-1185">Reference proteome</keyword>
<dbReference type="InterPro" id="IPR036513">
    <property type="entry name" value="STAS_dom_sf"/>
</dbReference>
<reference evidence="2 3" key="1">
    <citation type="submission" date="2020-08" db="EMBL/GenBank/DDBJ databases">
        <title>Sequencing the genomes of 1000 actinobacteria strains.</title>
        <authorList>
            <person name="Klenk H.-P."/>
        </authorList>
    </citation>
    <scope>NUCLEOTIDE SEQUENCE [LARGE SCALE GENOMIC DNA]</scope>
    <source>
        <strain evidence="2 3">DSM 43149</strain>
    </source>
</reference>
<dbReference type="EMBL" id="JACHNH010000001">
    <property type="protein sequence ID" value="MBB4760669.1"/>
    <property type="molecule type" value="Genomic_DNA"/>
</dbReference>
<protein>
    <recommendedName>
        <fullName evidence="1">STAS domain-containing protein</fullName>
    </recommendedName>
</protein>
<dbReference type="InterPro" id="IPR036890">
    <property type="entry name" value="HATPase_C_sf"/>
</dbReference>
<proteinExistence type="predicted"/>
<dbReference type="Gene3D" id="3.30.750.24">
    <property type="entry name" value="STAS domain"/>
    <property type="match status" value="1"/>
</dbReference>
<evidence type="ECO:0000313" key="3">
    <source>
        <dbReference type="Proteomes" id="UP000578112"/>
    </source>
</evidence>
<dbReference type="RefSeq" id="WP_184990608.1">
    <property type="nucleotide sequence ID" value="NZ_BOMK01000028.1"/>
</dbReference>
<sequence length="268" mass="28498">MEVEPPYVFSGDQQAESGLSVTRAPDNSVIEIAVQGRWSRRMCLDVHALLRGCMAERPSAIIVDLHDLSDLDAASAGVWLAGARAASALRPSPQLVLTMPPTRQLASRLRRLGAVRILPIFVTVEQARAAVADRMLLTDRLYLSRLRPEPASAGAAGDLVTVACDAWGLPNLVDTSRKVMSALVTNAVEHTGTDMAVTVSRRGCGIYLGVRDGDPRLTGVLDPAADDSGAAVRGYGEGLRMVDARASVWGAMPAVDGKVVWAIVRPLP</sequence>
<dbReference type="SUPFAM" id="SSF55874">
    <property type="entry name" value="ATPase domain of HSP90 chaperone/DNA topoisomerase II/histidine kinase"/>
    <property type="match status" value="1"/>
</dbReference>
<dbReference type="PROSITE" id="PS50801">
    <property type="entry name" value="STAS"/>
    <property type="match status" value="1"/>
</dbReference>
<comment type="caution">
    <text evidence="2">The sequence shown here is derived from an EMBL/GenBank/DDBJ whole genome shotgun (WGS) entry which is preliminary data.</text>
</comment>
<evidence type="ECO:0000259" key="1">
    <source>
        <dbReference type="PROSITE" id="PS50801"/>
    </source>
</evidence>
<feature type="domain" description="STAS" evidence="1">
    <location>
        <begin position="1"/>
        <end position="131"/>
    </location>
</feature>
<dbReference type="Gene3D" id="3.30.565.10">
    <property type="entry name" value="Histidine kinase-like ATPase, C-terminal domain"/>
    <property type="match status" value="1"/>
</dbReference>
<gene>
    <name evidence="2" type="ORF">BJ971_001225</name>
</gene>
<dbReference type="SUPFAM" id="SSF52091">
    <property type="entry name" value="SpoIIaa-like"/>
    <property type="match status" value="1"/>
</dbReference>
<organism evidence="2 3">
    <name type="scientific">Actinoplanes digitatis</name>
    <dbReference type="NCBI Taxonomy" id="1868"/>
    <lineage>
        <taxon>Bacteria</taxon>
        <taxon>Bacillati</taxon>
        <taxon>Actinomycetota</taxon>
        <taxon>Actinomycetes</taxon>
        <taxon>Micromonosporales</taxon>
        <taxon>Micromonosporaceae</taxon>
        <taxon>Actinoplanes</taxon>
    </lineage>
</organism>
<dbReference type="AlphaFoldDB" id="A0A7W7MNS6"/>
<dbReference type="PANTHER" id="PTHR35526:SF3">
    <property type="entry name" value="ANTI-SIGMA-F FACTOR RSBW"/>
    <property type="match status" value="1"/>
</dbReference>
<dbReference type="CDD" id="cd16936">
    <property type="entry name" value="HATPase_RsbW-like"/>
    <property type="match status" value="1"/>
</dbReference>
<dbReference type="Proteomes" id="UP000578112">
    <property type="component" value="Unassembled WGS sequence"/>
</dbReference>
<name>A0A7W7MNS6_9ACTN</name>
<evidence type="ECO:0000313" key="2">
    <source>
        <dbReference type="EMBL" id="MBB4760669.1"/>
    </source>
</evidence>
<accession>A0A7W7MNS6</accession>
<dbReference type="InterPro" id="IPR050267">
    <property type="entry name" value="Anti-sigma-factor_SerPK"/>
</dbReference>
<dbReference type="PANTHER" id="PTHR35526">
    <property type="entry name" value="ANTI-SIGMA-F FACTOR RSBW-RELATED"/>
    <property type="match status" value="1"/>
</dbReference>
<dbReference type="InterPro" id="IPR002645">
    <property type="entry name" value="STAS_dom"/>
</dbReference>